<organism evidence="10">
    <name type="scientific">Alexandrium monilatum</name>
    <dbReference type="NCBI Taxonomy" id="311494"/>
    <lineage>
        <taxon>Eukaryota</taxon>
        <taxon>Sar</taxon>
        <taxon>Alveolata</taxon>
        <taxon>Dinophyceae</taxon>
        <taxon>Gonyaulacales</taxon>
        <taxon>Pyrocystaceae</taxon>
        <taxon>Alexandrium</taxon>
    </lineage>
</organism>
<dbReference type="InterPro" id="IPR008930">
    <property type="entry name" value="Terpenoid_cyclase/PrenylTrfase"/>
</dbReference>
<dbReference type="InterPro" id="IPR001330">
    <property type="entry name" value="Prenyltrans"/>
</dbReference>
<evidence type="ECO:0000256" key="2">
    <source>
        <dbReference type="ARBA" id="ARBA00010497"/>
    </source>
</evidence>
<dbReference type="AlphaFoldDB" id="A0A7S4Q3J6"/>
<dbReference type="Gene3D" id="1.50.10.20">
    <property type="match status" value="1"/>
</dbReference>
<keyword evidence="3" id="KW-0637">Prenyltransferase</keyword>
<evidence type="ECO:0000256" key="4">
    <source>
        <dbReference type="ARBA" id="ARBA00022679"/>
    </source>
</evidence>
<accession>A0A7S4Q3J6</accession>
<name>A0A7S4Q3J6_9DINO</name>
<evidence type="ECO:0000256" key="8">
    <source>
        <dbReference type="SAM" id="MobiDB-lite"/>
    </source>
</evidence>
<dbReference type="InterPro" id="IPR045089">
    <property type="entry name" value="PGGT1B-like"/>
</dbReference>
<evidence type="ECO:0000313" key="10">
    <source>
        <dbReference type="EMBL" id="CAE4569599.1"/>
    </source>
</evidence>
<sequence>MSADDFALERHGDYFKMHMRVLHWHYKTMDTNRLTLLYFCVSGLDLLGMLDGVDRAEVVDFIYSLQSPHPDLGGFYGYPRVCGFASEEQDRRNNQPHVANTYVALVMLVILGDNLGGVRRDAIRHSLRKWQLPDGSFCCVHGISSLDSESDMRFVYCACAICHLLDLWDAVDVDAAHGFVLASRSYDGAFGMGPGTESHGGCTYCALAALAMMGRLRGLPGRERLVDWCAKRQHLGFQGRVEKAMDSCYSFWVGASLQLLGSGELLEAGSCARFLRECEAVGTGGFRKFPESRAPDLLHSYFSVCGLSLCGHLKPLNALLNMSEEAYGARTGGFSTALGDGQGSGLGSGSSRPAHAARVANGGTSPQRGWCNPALLAAAAAVLLPVLLKWWR</sequence>
<dbReference type="EMBL" id="HBNR01014239">
    <property type="protein sequence ID" value="CAE4569599.1"/>
    <property type="molecule type" value="Transcribed_RNA"/>
</dbReference>
<gene>
    <name evidence="10" type="ORF">AMON00008_LOCUS9218</name>
</gene>
<evidence type="ECO:0000256" key="3">
    <source>
        <dbReference type="ARBA" id="ARBA00022602"/>
    </source>
</evidence>
<feature type="region of interest" description="Disordered" evidence="8">
    <location>
        <begin position="342"/>
        <end position="362"/>
    </location>
</feature>
<evidence type="ECO:0000256" key="7">
    <source>
        <dbReference type="ARBA" id="ARBA00022833"/>
    </source>
</evidence>
<keyword evidence="4" id="KW-0808">Transferase</keyword>
<proteinExistence type="inferred from homology"/>
<evidence type="ECO:0000259" key="9">
    <source>
        <dbReference type="Pfam" id="PF00432"/>
    </source>
</evidence>
<dbReference type="PANTHER" id="PTHR11774">
    <property type="entry name" value="GERANYLGERANYL TRANSFERASE TYPE BETA SUBUNIT"/>
    <property type="match status" value="1"/>
</dbReference>
<dbReference type="PANTHER" id="PTHR11774:SF4">
    <property type="entry name" value="GERANYLGERANYL TRANSFERASE TYPE-1 SUBUNIT BETA"/>
    <property type="match status" value="1"/>
</dbReference>
<dbReference type="Pfam" id="PF00432">
    <property type="entry name" value="Prenyltrans"/>
    <property type="match status" value="1"/>
</dbReference>
<dbReference type="GO" id="GO:0005953">
    <property type="term" value="C:CAAX-protein geranylgeranyltransferase complex"/>
    <property type="evidence" value="ECO:0007669"/>
    <property type="project" value="TreeGrafter"/>
</dbReference>
<dbReference type="GO" id="GO:0004662">
    <property type="term" value="F:CAAX-protein geranylgeranyltransferase activity"/>
    <property type="evidence" value="ECO:0007669"/>
    <property type="project" value="TreeGrafter"/>
</dbReference>
<comment type="similarity">
    <text evidence="2">Belongs to the protein prenyltransferase subunit beta family.</text>
</comment>
<evidence type="ECO:0000256" key="1">
    <source>
        <dbReference type="ARBA" id="ARBA00001947"/>
    </source>
</evidence>
<keyword evidence="6" id="KW-0677">Repeat</keyword>
<dbReference type="GO" id="GO:0046872">
    <property type="term" value="F:metal ion binding"/>
    <property type="evidence" value="ECO:0007669"/>
    <property type="project" value="UniProtKB-KW"/>
</dbReference>
<dbReference type="SUPFAM" id="SSF48239">
    <property type="entry name" value="Terpenoid cyclases/Protein prenyltransferases"/>
    <property type="match status" value="1"/>
</dbReference>
<comment type="cofactor">
    <cofactor evidence="1">
        <name>Zn(2+)</name>
        <dbReference type="ChEBI" id="CHEBI:29105"/>
    </cofactor>
</comment>
<protein>
    <recommendedName>
        <fullName evidence="9">Prenyltransferase alpha-alpha toroid domain-containing protein</fullName>
    </recommendedName>
</protein>
<feature type="domain" description="Prenyltransferase alpha-alpha toroid" evidence="9">
    <location>
        <begin position="7"/>
        <end position="321"/>
    </location>
</feature>
<reference evidence="10" key="1">
    <citation type="submission" date="2021-01" db="EMBL/GenBank/DDBJ databases">
        <authorList>
            <person name="Corre E."/>
            <person name="Pelletier E."/>
            <person name="Niang G."/>
            <person name="Scheremetjew M."/>
            <person name="Finn R."/>
            <person name="Kale V."/>
            <person name="Holt S."/>
            <person name="Cochrane G."/>
            <person name="Meng A."/>
            <person name="Brown T."/>
            <person name="Cohen L."/>
        </authorList>
    </citation>
    <scope>NUCLEOTIDE SEQUENCE</scope>
    <source>
        <strain evidence="10">CCMP3105</strain>
    </source>
</reference>
<keyword evidence="5" id="KW-0479">Metal-binding</keyword>
<keyword evidence="7" id="KW-0862">Zinc</keyword>
<evidence type="ECO:0000256" key="5">
    <source>
        <dbReference type="ARBA" id="ARBA00022723"/>
    </source>
</evidence>
<evidence type="ECO:0000256" key="6">
    <source>
        <dbReference type="ARBA" id="ARBA00022737"/>
    </source>
</evidence>